<dbReference type="RefSeq" id="WP_119545710.1">
    <property type="nucleotide sequence ID" value="NZ_QXIR01000004.1"/>
</dbReference>
<keyword evidence="3" id="KW-0808">Transferase</keyword>
<evidence type="ECO:0000313" key="3">
    <source>
        <dbReference type="EMBL" id="RIW37292.1"/>
    </source>
</evidence>
<dbReference type="InterPro" id="IPR029068">
    <property type="entry name" value="Glyas_Bleomycin-R_OHBP_Dase"/>
</dbReference>
<sequence length="138" mass="16311">MTVKGLSHFLFSVRDLDASVEFYKEVFDARLLVKGRKTAYFDLNGMWLALNEEKDAVRKDDSYTHIAFSIDERDYERVHEKLVSLGVRILPGRGRSVQDKRSIYFVDPDGYKFEFHTGSLQDRLNYYRAEKPHMNFFE</sequence>
<dbReference type="AlphaFoldDB" id="A0A3A1RA20"/>
<gene>
    <name evidence="3" type="primary">fosB</name>
    <name evidence="3" type="ORF">D3H55_04435</name>
</gene>
<keyword evidence="4" id="KW-1185">Reference proteome</keyword>
<dbReference type="PANTHER" id="PTHR36113">
    <property type="entry name" value="LYASE, PUTATIVE-RELATED-RELATED"/>
    <property type="match status" value="1"/>
</dbReference>
<protein>
    <submittedName>
        <fullName evidence="3">Metallothiol transferase FosB</fullName>
    </submittedName>
</protein>
<dbReference type="GO" id="GO:0046872">
    <property type="term" value="F:metal ion binding"/>
    <property type="evidence" value="ECO:0007669"/>
    <property type="project" value="UniProtKB-KW"/>
</dbReference>
<dbReference type="SUPFAM" id="SSF54593">
    <property type="entry name" value="Glyoxalase/Bleomycin resistance protein/Dihydroxybiphenyl dioxygenase"/>
    <property type="match status" value="1"/>
</dbReference>
<evidence type="ECO:0000259" key="2">
    <source>
        <dbReference type="PROSITE" id="PS51819"/>
    </source>
</evidence>
<accession>A0A3A1RA20</accession>
<reference evidence="3 4" key="1">
    <citation type="submission" date="2018-09" db="EMBL/GenBank/DDBJ databases">
        <title>Bacillus saliacetes sp. nov., isolated from Thai shrimp paste (Ka-pi).</title>
        <authorList>
            <person name="Daroonpunt R."/>
            <person name="Tanasupawat S."/>
            <person name="Yiamsombut S."/>
        </authorList>
    </citation>
    <scope>NUCLEOTIDE SEQUENCE [LARGE SCALE GENOMIC DNA]</scope>
    <source>
        <strain evidence="3 4">SKP7-4</strain>
    </source>
</reference>
<dbReference type="OrthoDB" id="192739at2"/>
<dbReference type="NCBIfam" id="NF003152">
    <property type="entry name" value="PRK04101.1"/>
    <property type="match status" value="1"/>
</dbReference>
<dbReference type="PANTHER" id="PTHR36113:SF6">
    <property type="entry name" value="FOSFOMYCIN RESISTANCE PROTEIN FOSX"/>
    <property type="match status" value="1"/>
</dbReference>
<evidence type="ECO:0000313" key="4">
    <source>
        <dbReference type="Proteomes" id="UP000265801"/>
    </source>
</evidence>
<name>A0A3A1RA20_9BACI</name>
<dbReference type="Gene3D" id="3.10.180.10">
    <property type="entry name" value="2,3-Dihydroxybiphenyl 1,2-Dioxygenase, domain 1"/>
    <property type="match status" value="1"/>
</dbReference>
<dbReference type="InterPro" id="IPR051332">
    <property type="entry name" value="Fosfomycin_Res_Enzymes"/>
</dbReference>
<proteinExistence type="predicted"/>
<dbReference type="Proteomes" id="UP000265801">
    <property type="component" value="Unassembled WGS sequence"/>
</dbReference>
<dbReference type="PROSITE" id="PS51819">
    <property type="entry name" value="VOC"/>
    <property type="match status" value="1"/>
</dbReference>
<organism evidence="3 4">
    <name type="scientific">Bacillus salacetis</name>
    <dbReference type="NCBI Taxonomy" id="2315464"/>
    <lineage>
        <taxon>Bacteria</taxon>
        <taxon>Bacillati</taxon>
        <taxon>Bacillota</taxon>
        <taxon>Bacilli</taxon>
        <taxon>Bacillales</taxon>
        <taxon>Bacillaceae</taxon>
        <taxon>Bacillus</taxon>
    </lineage>
</organism>
<dbReference type="InterPro" id="IPR037523">
    <property type="entry name" value="VOC_core"/>
</dbReference>
<evidence type="ECO:0000256" key="1">
    <source>
        <dbReference type="ARBA" id="ARBA00022723"/>
    </source>
</evidence>
<dbReference type="Pfam" id="PF00903">
    <property type="entry name" value="Glyoxalase"/>
    <property type="match status" value="1"/>
</dbReference>
<feature type="domain" description="VOC" evidence="2">
    <location>
        <begin position="5"/>
        <end position="118"/>
    </location>
</feature>
<dbReference type="GO" id="GO:0016740">
    <property type="term" value="F:transferase activity"/>
    <property type="evidence" value="ECO:0007669"/>
    <property type="project" value="UniProtKB-KW"/>
</dbReference>
<dbReference type="InterPro" id="IPR004360">
    <property type="entry name" value="Glyas_Fos-R_dOase_dom"/>
</dbReference>
<comment type="caution">
    <text evidence="3">The sequence shown here is derived from an EMBL/GenBank/DDBJ whole genome shotgun (WGS) entry which is preliminary data.</text>
</comment>
<dbReference type="EMBL" id="QXIR01000004">
    <property type="protein sequence ID" value="RIW37292.1"/>
    <property type="molecule type" value="Genomic_DNA"/>
</dbReference>
<keyword evidence="1" id="KW-0479">Metal-binding</keyword>